<proteinExistence type="predicted"/>
<dbReference type="OrthoDB" id="10328340at2759"/>
<organism evidence="1 2">
    <name type="scientific">Trema orientale</name>
    <name type="common">Charcoal tree</name>
    <name type="synonym">Celtis orientalis</name>
    <dbReference type="NCBI Taxonomy" id="63057"/>
    <lineage>
        <taxon>Eukaryota</taxon>
        <taxon>Viridiplantae</taxon>
        <taxon>Streptophyta</taxon>
        <taxon>Embryophyta</taxon>
        <taxon>Tracheophyta</taxon>
        <taxon>Spermatophyta</taxon>
        <taxon>Magnoliopsida</taxon>
        <taxon>eudicotyledons</taxon>
        <taxon>Gunneridae</taxon>
        <taxon>Pentapetalae</taxon>
        <taxon>rosids</taxon>
        <taxon>fabids</taxon>
        <taxon>Rosales</taxon>
        <taxon>Cannabaceae</taxon>
        <taxon>Trema</taxon>
    </lineage>
</organism>
<feature type="non-terminal residue" evidence="1">
    <location>
        <position position="1"/>
    </location>
</feature>
<name>A0A2P5F969_TREOI</name>
<dbReference type="Proteomes" id="UP000237000">
    <property type="component" value="Unassembled WGS sequence"/>
</dbReference>
<accession>A0A2P5F969</accession>
<dbReference type="InParanoid" id="A0A2P5F969"/>
<keyword evidence="2" id="KW-1185">Reference proteome</keyword>
<protein>
    <submittedName>
        <fullName evidence="1">Uncharacterized protein</fullName>
    </submittedName>
</protein>
<gene>
    <name evidence="1" type="ORF">TorRG33x02_097880</name>
</gene>
<reference evidence="2" key="1">
    <citation type="submission" date="2016-06" db="EMBL/GenBank/DDBJ databases">
        <title>Parallel loss of symbiosis genes in relatives of nitrogen-fixing non-legume Parasponia.</title>
        <authorList>
            <person name="Van Velzen R."/>
            <person name="Holmer R."/>
            <person name="Bu F."/>
            <person name="Rutten L."/>
            <person name="Van Zeijl A."/>
            <person name="Liu W."/>
            <person name="Santuari L."/>
            <person name="Cao Q."/>
            <person name="Sharma T."/>
            <person name="Shen D."/>
            <person name="Roswanjaya Y."/>
            <person name="Wardhani T."/>
            <person name="Kalhor M.S."/>
            <person name="Jansen J."/>
            <person name="Van den Hoogen J."/>
            <person name="Gungor B."/>
            <person name="Hartog M."/>
            <person name="Hontelez J."/>
            <person name="Verver J."/>
            <person name="Yang W.-C."/>
            <person name="Schijlen E."/>
            <person name="Repin R."/>
            <person name="Schilthuizen M."/>
            <person name="Schranz E."/>
            <person name="Heidstra R."/>
            <person name="Miyata K."/>
            <person name="Fedorova E."/>
            <person name="Kohlen W."/>
            <person name="Bisseling T."/>
            <person name="Smit S."/>
            <person name="Geurts R."/>
        </authorList>
    </citation>
    <scope>NUCLEOTIDE SEQUENCE [LARGE SCALE GENOMIC DNA]</scope>
    <source>
        <strain evidence="2">cv. RG33-2</strain>
    </source>
</reference>
<comment type="caution">
    <text evidence="1">The sequence shown here is derived from an EMBL/GenBank/DDBJ whole genome shotgun (WGS) entry which is preliminary data.</text>
</comment>
<sequence length="102" mass="11920">LVYWQPYKKLHDNYILVELRSHLALRSSKTYFICFNKTSVYCLDLALKQFGVEYEDIVATFPDLLVSKQNDNMGMLWIGATVRIKSPSLCHGKEEKMHASYR</sequence>
<evidence type="ECO:0000313" key="1">
    <source>
        <dbReference type="EMBL" id="PON94314.1"/>
    </source>
</evidence>
<dbReference type="EMBL" id="JXTC01000052">
    <property type="protein sequence ID" value="PON94314.1"/>
    <property type="molecule type" value="Genomic_DNA"/>
</dbReference>
<dbReference type="AlphaFoldDB" id="A0A2P5F969"/>
<evidence type="ECO:0000313" key="2">
    <source>
        <dbReference type="Proteomes" id="UP000237000"/>
    </source>
</evidence>